<organism evidence="2 3">
    <name type="scientific">Reticulibacter mediterranei</name>
    <dbReference type="NCBI Taxonomy" id="2778369"/>
    <lineage>
        <taxon>Bacteria</taxon>
        <taxon>Bacillati</taxon>
        <taxon>Chloroflexota</taxon>
        <taxon>Ktedonobacteria</taxon>
        <taxon>Ktedonobacterales</taxon>
        <taxon>Reticulibacteraceae</taxon>
        <taxon>Reticulibacter</taxon>
    </lineage>
</organism>
<evidence type="ECO:0000313" key="2">
    <source>
        <dbReference type="EMBL" id="GHO93822.1"/>
    </source>
</evidence>
<protein>
    <submittedName>
        <fullName evidence="2">Uncharacterized protein</fullName>
    </submittedName>
</protein>
<dbReference type="RefSeq" id="WP_220204592.1">
    <property type="nucleotide sequence ID" value="NZ_BNJK01000001.1"/>
</dbReference>
<dbReference type="EMBL" id="BNJK01000001">
    <property type="protein sequence ID" value="GHO93822.1"/>
    <property type="molecule type" value="Genomic_DNA"/>
</dbReference>
<name>A0A8J3IMA7_9CHLR</name>
<dbReference type="Proteomes" id="UP000597444">
    <property type="component" value="Unassembled WGS sequence"/>
</dbReference>
<feature type="transmembrane region" description="Helical" evidence="1">
    <location>
        <begin position="608"/>
        <end position="629"/>
    </location>
</feature>
<feature type="transmembrane region" description="Helical" evidence="1">
    <location>
        <begin position="584"/>
        <end position="602"/>
    </location>
</feature>
<proteinExistence type="predicted"/>
<reference evidence="2" key="1">
    <citation type="submission" date="2020-10" db="EMBL/GenBank/DDBJ databases">
        <title>Taxonomic study of unclassified bacteria belonging to the class Ktedonobacteria.</title>
        <authorList>
            <person name="Yabe S."/>
            <person name="Wang C.M."/>
            <person name="Zheng Y."/>
            <person name="Sakai Y."/>
            <person name="Cavaletti L."/>
            <person name="Monciardini P."/>
            <person name="Donadio S."/>
        </authorList>
    </citation>
    <scope>NUCLEOTIDE SEQUENCE</scope>
    <source>
        <strain evidence="2">ID150040</strain>
    </source>
</reference>
<evidence type="ECO:0000256" key="1">
    <source>
        <dbReference type="SAM" id="Phobius"/>
    </source>
</evidence>
<gene>
    <name evidence="2" type="ORF">KSF_038700</name>
</gene>
<keyword evidence="1" id="KW-0472">Membrane</keyword>
<dbReference type="AlphaFoldDB" id="A0A8J3IMA7"/>
<keyword evidence="1" id="KW-0812">Transmembrane</keyword>
<keyword evidence="1" id="KW-1133">Transmembrane helix</keyword>
<comment type="caution">
    <text evidence="2">The sequence shown here is derived from an EMBL/GenBank/DDBJ whole genome shotgun (WGS) entry which is preliminary data.</text>
</comment>
<keyword evidence="3" id="KW-1185">Reference proteome</keyword>
<evidence type="ECO:0000313" key="3">
    <source>
        <dbReference type="Proteomes" id="UP000597444"/>
    </source>
</evidence>
<sequence length="875" mass="99787">MLQDRMTQAVARQGRRLPLPILPTLVICVGKYGQEVGRQLAVRLSITERGLKEQGLTHPLLVRANEAGEIQPGLVRIMGLDWDRWFLHQCTPASLLFDIDNVDIAVLDEETPPQIREEDRHPDDWVQARSAFPATRERLRTVALPLYMHNTPLQMGNFQTQGLDQDAQLRIAVICAAREAATCELVPDFLRLLGQLYVQQDTLIRGIQVFCYVGSTSREEHLRAGGDESAFSQLEQNELARLIPVQKRPISPPGVPPPPDSFLDKLNQLWQEPGPQLLSSCYLIDTQLANNVVPVRLWRNEPDETIVGTALALNMCIASNSDLVISSLIPTRWGERLIYSDPGPFATFGVASCSLDYPQLYRLIYGNMIGTFLQRVQPTMHGDHPDQAAGEHADKLVNEPLLDARIDGEVQTHLEELRRSFNKKQIQATLPELSTVALQKTDYRATIQELLQLNPLNRTAIKETLARFSMQFANKLRRNNLLHLYQERQRRYLEALQAAMRSHHTSFLHNGEAAFTAMYRFVPESLRIVIAEARKAEAPYDVSTMETQQQEFADRHSTRYQQNVIEHITNIQYSLKRAPGRIGITGRALLLLPLSVLLSLLISKNNILAFAIVGLILALPLYALLSLIYRSIQNKTLEKPLRQMKRQYDTTIAELDRQAWSWALAQMVKETDALTQRITLLASPAGILSETRDRLLAEQVHLQERVLERVLFDETLRQELHATVRQFLAHNYLWEQRQSLSLQMLRRSWSSQEELEEWLFQETQEYYHTNWHSVVAVIEQFLRQASTAQLEQLWQDLSNAAVPLLRRTIKPQDDPSVHKAFLALHHARQLPNLAAIVSPSGTQVLESTDQARWLFMRVTQGLHLAYIIISAEALL</sequence>
<accession>A0A8J3IMA7</accession>